<gene>
    <name evidence="1" type="ORF">GXM_05295</name>
</gene>
<keyword evidence="2" id="KW-1185">Reference proteome</keyword>
<evidence type="ECO:0000313" key="2">
    <source>
        <dbReference type="Proteomes" id="UP000326678"/>
    </source>
</evidence>
<sequence>MAARFKASLLLGERFGEKSSYLHTNEKYSGSLLNATPFRANICAPLI</sequence>
<dbReference type="AlphaFoldDB" id="A0A5P8W4Y9"/>
<organism evidence="1 2">
    <name type="scientific">Nostoc sphaeroides CCNUC1</name>
    <dbReference type="NCBI Taxonomy" id="2653204"/>
    <lineage>
        <taxon>Bacteria</taxon>
        <taxon>Bacillati</taxon>
        <taxon>Cyanobacteriota</taxon>
        <taxon>Cyanophyceae</taxon>
        <taxon>Nostocales</taxon>
        <taxon>Nostocaceae</taxon>
        <taxon>Nostoc</taxon>
    </lineage>
</organism>
<dbReference type="KEGG" id="nsh:GXM_05295"/>
<dbReference type="EMBL" id="CP045226">
    <property type="protein sequence ID" value="QFS47803.1"/>
    <property type="molecule type" value="Genomic_DNA"/>
</dbReference>
<dbReference type="Proteomes" id="UP000326678">
    <property type="component" value="Chromosome Gxm1"/>
</dbReference>
<name>A0A5P8W4Y9_9NOSO</name>
<accession>A0A5P8W4Y9</accession>
<evidence type="ECO:0000313" key="1">
    <source>
        <dbReference type="EMBL" id="QFS47803.1"/>
    </source>
</evidence>
<reference evidence="1 2" key="1">
    <citation type="submission" date="2019-10" db="EMBL/GenBank/DDBJ databases">
        <title>Genomic and transcriptomic insights into the perfect genentic adaptation of a filamentous nitrogen-fixing cyanobacterium to rice fields.</title>
        <authorList>
            <person name="Chen Z."/>
        </authorList>
    </citation>
    <scope>NUCLEOTIDE SEQUENCE [LARGE SCALE GENOMIC DNA]</scope>
    <source>
        <strain evidence="1">CCNUC1</strain>
    </source>
</reference>
<protein>
    <submittedName>
        <fullName evidence="1">Uncharacterized protein</fullName>
    </submittedName>
</protein>
<proteinExistence type="predicted"/>